<dbReference type="EMBL" id="MU006322">
    <property type="protein sequence ID" value="KAF2847804.1"/>
    <property type="molecule type" value="Genomic_DNA"/>
</dbReference>
<gene>
    <name evidence="1" type="ORF">T440DRAFT_520475</name>
</gene>
<dbReference type="PANTHER" id="PTHR42085">
    <property type="entry name" value="F-BOX DOMAIN-CONTAINING PROTEIN"/>
    <property type="match status" value="1"/>
</dbReference>
<dbReference type="InterPro" id="IPR038883">
    <property type="entry name" value="AN11006-like"/>
</dbReference>
<keyword evidence="2" id="KW-1185">Reference proteome</keyword>
<dbReference type="OrthoDB" id="62952at2759"/>
<dbReference type="PANTHER" id="PTHR42085:SF1">
    <property type="entry name" value="F-BOX DOMAIN-CONTAINING PROTEIN"/>
    <property type="match status" value="1"/>
</dbReference>
<sequence length="281" mass="32562">MDVAKSNETTSTRHASKDEELELELILERIKYALHIDLPDLFYLSPFTRAEVNYALNRRASPLLALPGELRNLVYAFYFKTTRWFISDNPSDSRVPIAHAPSLPRVSRQLRHETLLISFSHGIIATNNPTLFPIWLNSRTTYETQAITRLELSCSLLMLTPRTRAWRFPMKIEDDMHALRQFPNLNRLHLHVQVSGQGRGPDPPQESHALIHIVRKKIQLQELAPRLNLSASDRLMHDVGHRRMRIQYAPLIARNLITHHQVEVPEIAWSTYGHWDPDDVL</sequence>
<accession>A0A6A7AYA6</accession>
<evidence type="ECO:0008006" key="3">
    <source>
        <dbReference type="Google" id="ProtNLM"/>
    </source>
</evidence>
<evidence type="ECO:0000313" key="2">
    <source>
        <dbReference type="Proteomes" id="UP000799423"/>
    </source>
</evidence>
<organism evidence="1 2">
    <name type="scientific">Plenodomus tracheiphilus IPT5</name>
    <dbReference type="NCBI Taxonomy" id="1408161"/>
    <lineage>
        <taxon>Eukaryota</taxon>
        <taxon>Fungi</taxon>
        <taxon>Dikarya</taxon>
        <taxon>Ascomycota</taxon>
        <taxon>Pezizomycotina</taxon>
        <taxon>Dothideomycetes</taxon>
        <taxon>Pleosporomycetidae</taxon>
        <taxon>Pleosporales</taxon>
        <taxon>Pleosporineae</taxon>
        <taxon>Leptosphaeriaceae</taxon>
        <taxon>Plenodomus</taxon>
    </lineage>
</organism>
<name>A0A6A7AYA6_9PLEO</name>
<reference evidence="1" key="1">
    <citation type="submission" date="2020-01" db="EMBL/GenBank/DDBJ databases">
        <authorList>
            <consortium name="DOE Joint Genome Institute"/>
            <person name="Haridas S."/>
            <person name="Albert R."/>
            <person name="Binder M."/>
            <person name="Bloem J."/>
            <person name="Labutti K."/>
            <person name="Salamov A."/>
            <person name="Andreopoulos B."/>
            <person name="Baker S.E."/>
            <person name="Barry K."/>
            <person name="Bills G."/>
            <person name="Bluhm B.H."/>
            <person name="Cannon C."/>
            <person name="Castanera R."/>
            <person name="Culley D.E."/>
            <person name="Daum C."/>
            <person name="Ezra D."/>
            <person name="Gonzalez J.B."/>
            <person name="Henrissat B."/>
            <person name="Kuo A."/>
            <person name="Liang C."/>
            <person name="Lipzen A."/>
            <person name="Lutzoni F."/>
            <person name="Magnuson J."/>
            <person name="Mondo S."/>
            <person name="Nolan M."/>
            <person name="Ohm R."/>
            <person name="Pangilinan J."/>
            <person name="Park H.-J."/>
            <person name="Ramirez L."/>
            <person name="Alfaro M."/>
            <person name="Sun H."/>
            <person name="Tritt A."/>
            <person name="Yoshinaga Y."/>
            <person name="Zwiers L.-H."/>
            <person name="Turgeon B.G."/>
            <person name="Goodwin S.B."/>
            <person name="Spatafora J.W."/>
            <person name="Crous P.W."/>
            <person name="Grigoriev I.V."/>
        </authorList>
    </citation>
    <scope>NUCLEOTIDE SEQUENCE</scope>
    <source>
        <strain evidence="1">IPT5</strain>
    </source>
</reference>
<dbReference type="AlphaFoldDB" id="A0A6A7AYA6"/>
<protein>
    <recommendedName>
        <fullName evidence="3">F-box domain-containing protein</fullName>
    </recommendedName>
</protein>
<evidence type="ECO:0000313" key="1">
    <source>
        <dbReference type="EMBL" id="KAF2847804.1"/>
    </source>
</evidence>
<proteinExistence type="predicted"/>
<dbReference type="Proteomes" id="UP000799423">
    <property type="component" value="Unassembled WGS sequence"/>
</dbReference>